<dbReference type="InterPro" id="IPR020846">
    <property type="entry name" value="MFS_dom"/>
</dbReference>
<evidence type="ECO:0000313" key="8">
    <source>
        <dbReference type="EMBL" id="SES32300.1"/>
    </source>
</evidence>
<feature type="transmembrane region" description="Helical" evidence="6">
    <location>
        <begin position="39"/>
        <end position="58"/>
    </location>
</feature>
<dbReference type="Pfam" id="PF07690">
    <property type="entry name" value="MFS_1"/>
    <property type="match status" value="1"/>
</dbReference>
<dbReference type="InterPro" id="IPR050189">
    <property type="entry name" value="MFS_Efflux_Transporters"/>
</dbReference>
<feature type="transmembrane region" description="Helical" evidence="6">
    <location>
        <begin position="95"/>
        <end position="116"/>
    </location>
</feature>
<evidence type="ECO:0000256" key="2">
    <source>
        <dbReference type="ARBA" id="ARBA00022475"/>
    </source>
</evidence>
<proteinExistence type="predicted"/>
<dbReference type="PANTHER" id="PTHR43124:SF10">
    <property type="entry name" value="PURINE EFFLUX PUMP PBUE"/>
    <property type="match status" value="1"/>
</dbReference>
<organism evidence="8 9">
    <name type="scientific">Actinokineospora terrae</name>
    <dbReference type="NCBI Taxonomy" id="155974"/>
    <lineage>
        <taxon>Bacteria</taxon>
        <taxon>Bacillati</taxon>
        <taxon>Actinomycetota</taxon>
        <taxon>Actinomycetes</taxon>
        <taxon>Pseudonocardiales</taxon>
        <taxon>Pseudonocardiaceae</taxon>
        <taxon>Actinokineospora</taxon>
    </lineage>
</organism>
<dbReference type="SUPFAM" id="SSF103473">
    <property type="entry name" value="MFS general substrate transporter"/>
    <property type="match status" value="1"/>
</dbReference>
<dbReference type="InterPro" id="IPR036259">
    <property type="entry name" value="MFS_trans_sf"/>
</dbReference>
<dbReference type="PROSITE" id="PS50850">
    <property type="entry name" value="MFS"/>
    <property type="match status" value="1"/>
</dbReference>
<keyword evidence="3 6" id="KW-0812">Transmembrane</keyword>
<dbReference type="InterPro" id="IPR011701">
    <property type="entry name" value="MFS"/>
</dbReference>
<evidence type="ECO:0000313" key="9">
    <source>
        <dbReference type="Proteomes" id="UP000199051"/>
    </source>
</evidence>
<feature type="transmembrane region" description="Helical" evidence="6">
    <location>
        <begin position="128"/>
        <end position="150"/>
    </location>
</feature>
<feature type="transmembrane region" description="Helical" evidence="6">
    <location>
        <begin position="156"/>
        <end position="180"/>
    </location>
</feature>
<feature type="transmembrane region" description="Helical" evidence="6">
    <location>
        <begin position="290"/>
        <end position="310"/>
    </location>
</feature>
<feature type="transmembrane region" description="Helical" evidence="6">
    <location>
        <begin position="322"/>
        <end position="348"/>
    </location>
</feature>
<reference evidence="9" key="1">
    <citation type="submission" date="2016-10" db="EMBL/GenBank/DDBJ databases">
        <authorList>
            <person name="Varghese N."/>
            <person name="Submissions S."/>
        </authorList>
    </citation>
    <scope>NUCLEOTIDE SEQUENCE [LARGE SCALE GENOMIC DNA]</scope>
    <source>
        <strain evidence="9">DSM 44260</strain>
    </source>
</reference>
<comment type="subcellular location">
    <subcellularLocation>
        <location evidence="1">Cell membrane</location>
        <topology evidence="1">Multi-pass membrane protein</topology>
    </subcellularLocation>
</comment>
<keyword evidence="2" id="KW-1003">Cell membrane</keyword>
<dbReference type="Proteomes" id="UP000199051">
    <property type="component" value="Unassembled WGS sequence"/>
</dbReference>
<feature type="domain" description="Major facilitator superfamily (MFS) profile" evidence="7">
    <location>
        <begin position="4"/>
        <end position="377"/>
    </location>
</feature>
<feature type="transmembrane region" description="Helical" evidence="6">
    <location>
        <begin position="70"/>
        <end position="89"/>
    </location>
</feature>
<protein>
    <submittedName>
        <fullName evidence="8">Predicted arabinose efflux permease, MFS family</fullName>
    </submittedName>
</protein>
<evidence type="ECO:0000259" key="7">
    <source>
        <dbReference type="PROSITE" id="PS50850"/>
    </source>
</evidence>
<dbReference type="GO" id="GO:0005886">
    <property type="term" value="C:plasma membrane"/>
    <property type="evidence" value="ECO:0007669"/>
    <property type="project" value="UniProtKB-SubCell"/>
</dbReference>
<dbReference type="EMBL" id="FOGI01000010">
    <property type="protein sequence ID" value="SES32300.1"/>
    <property type="molecule type" value="Genomic_DNA"/>
</dbReference>
<keyword evidence="4 6" id="KW-1133">Transmembrane helix</keyword>
<feature type="transmembrane region" description="Helical" evidence="6">
    <location>
        <begin position="235"/>
        <end position="255"/>
    </location>
</feature>
<dbReference type="RefSeq" id="WP_092782681.1">
    <property type="nucleotide sequence ID" value="NZ_FOGI01000010.1"/>
</dbReference>
<dbReference type="CDD" id="cd17324">
    <property type="entry name" value="MFS_NepI_like"/>
    <property type="match status" value="1"/>
</dbReference>
<evidence type="ECO:0000256" key="5">
    <source>
        <dbReference type="ARBA" id="ARBA00023136"/>
    </source>
</evidence>
<evidence type="ECO:0000256" key="1">
    <source>
        <dbReference type="ARBA" id="ARBA00004651"/>
    </source>
</evidence>
<dbReference type="GO" id="GO:0022857">
    <property type="term" value="F:transmembrane transporter activity"/>
    <property type="evidence" value="ECO:0007669"/>
    <property type="project" value="InterPro"/>
</dbReference>
<sequence length="391" mass="39691">MSPRTYLLAAGAFTVGTSGYVISGLLPEVGRELHVSTSAAGQLVTAFAIAYAIASPLLAAVTGRWERKRLVIAALVVSALGNALSAVAPTFELLLAARVVAALGAAVFTPVATAMATAINPPERRGRAVAVVFGGLTTALVVGVPAGSLLGGSIGYHGVFALVAAASALAAVVSVFWLPLVEAPPAVGVRERFAVLADSRVRMVLGMTVLGCLSAFAVFTYVAPLLATTAGLHGSAISLLLLSYGVGGAIGNVLGGRLTDRFGSRRPLLWSFTPFVIILATLPLTAVTAVSAGVVFFLWGLCTWSVNPPIQNWLIELAPRTSGLLLSINASAIYLGVGLSGVVGGLVIDSWGVVALPPVAAAVASLSFVLLVLAGRRDGAVVEAEPVPVRA</sequence>
<evidence type="ECO:0000256" key="4">
    <source>
        <dbReference type="ARBA" id="ARBA00022989"/>
    </source>
</evidence>
<evidence type="ECO:0000256" key="6">
    <source>
        <dbReference type="SAM" id="Phobius"/>
    </source>
</evidence>
<keyword evidence="5 6" id="KW-0472">Membrane</keyword>
<keyword evidence="9" id="KW-1185">Reference proteome</keyword>
<accession>A0A1H9WEG4</accession>
<name>A0A1H9WEG4_9PSEU</name>
<dbReference type="AlphaFoldDB" id="A0A1H9WEG4"/>
<evidence type="ECO:0000256" key="3">
    <source>
        <dbReference type="ARBA" id="ARBA00022692"/>
    </source>
</evidence>
<dbReference type="Gene3D" id="1.20.1250.20">
    <property type="entry name" value="MFS general substrate transporter like domains"/>
    <property type="match status" value="2"/>
</dbReference>
<feature type="transmembrane region" description="Helical" evidence="6">
    <location>
        <begin position="267"/>
        <end position="284"/>
    </location>
</feature>
<feature type="transmembrane region" description="Helical" evidence="6">
    <location>
        <begin position="354"/>
        <end position="374"/>
    </location>
</feature>
<gene>
    <name evidence="8" type="ORF">SAMN04487818_110125</name>
</gene>
<dbReference type="PANTHER" id="PTHR43124">
    <property type="entry name" value="PURINE EFFLUX PUMP PBUE"/>
    <property type="match status" value="1"/>
</dbReference>
<feature type="transmembrane region" description="Helical" evidence="6">
    <location>
        <begin position="201"/>
        <end position="223"/>
    </location>
</feature>